<keyword evidence="2" id="KW-1185">Reference proteome</keyword>
<proteinExistence type="predicted"/>
<dbReference type="AlphaFoldDB" id="A0A6M8SN62"/>
<dbReference type="RefSeq" id="WP_173532625.1">
    <property type="nucleotide sequence ID" value="NZ_CP054143.1"/>
</dbReference>
<reference evidence="1 2" key="1">
    <citation type="submission" date="2020-05" db="EMBL/GenBank/DDBJ databases">
        <title>Complete genome sequence of Deefgea sp. D17.</title>
        <authorList>
            <person name="Bae J.-W."/>
            <person name="Han J.E."/>
        </authorList>
    </citation>
    <scope>NUCLEOTIDE SEQUENCE [LARGE SCALE GENOMIC DNA]</scope>
    <source>
        <strain evidence="1 2">D17</strain>
    </source>
</reference>
<dbReference type="Proteomes" id="UP000504844">
    <property type="component" value="Chromosome"/>
</dbReference>
<dbReference type="KEGG" id="dee:HQN60_05000"/>
<sequence length="310" mass="34878">MPIYHKSKQLWALIRQPETTALRNQKQKLRRELLFLLEPEQFHFANFAQFSQAIIPHGRFSVAMDGLRFDCMFAPQKGEHLFVVLSGLRTPNRHPIPKFDRLTFTHLFPGSVLYISDPCHYLPAGPQTAWYLGTESIDGLNGLTQITQHVAQSLGLSSKQVISYGSSAGGFAAMQLAARLKNATAVAINTQTHLWQIQPARLFTNFVEKCFPNKNNPSVLAQGDPQFNAIVAIESSPDMRCLYVQNTQDFFHFKQYFVPLCAHFKLDASLARDRAGPIESLVYEHESGHGGEPREIAPDIIRRAMALADE</sequence>
<name>A0A6M8SN62_9NEIS</name>
<evidence type="ECO:0000313" key="2">
    <source>
        <dbReference type="Proteomes" id="UP000504844"/>
    </source>
</evidence>
<dbReference type="SUPFAM" id="SSF53474">
    <property type="entry name" value="alpha/beta-Hydrolases"/>
    <property type="match status" value="1"/>
</dbReference>
<evidence type="ECO:0008006" key="3">
    <source>
        <dbReference type="Google" id="ProtNLM"/>
    </source>
</evidence>
<accession>A0A6M8SN62</accession>
<dbReference type="InterPro" id="IPR029058">
    <property type="entry name" value="AB_hydrolase_fold"/>
</dbReference>
<gene>
    <name evidence="1" type="ORF">HQN60_05000</name>
</gene>
<evidence type="ECO:0000313" key="1">
    <source>
        <dbReference type="EMBL" id="QKJ66121.1"/>
    </source>
</evidence>
<protein>
    <recommendedName>
        <fullName evidence="3">Alpha/beta hydrolase</fullName>
    </recommendedName>
</protein>
<organism evidence="1 2">
    <name type="scientific">Deefgea piscis</name>
    <dbReference type="NCBI Taxonomy" id="2739061"/>
    <lineage>
        <taxon>Bacteria</taxon>
        <taxon>Pseudomonadati</taxon>
        <taxon>Pseudomonadota</taxon>
        <taxon>Betaproteobacteria</taxon>
        <taxon>Neisseriales</taxon>
        <taxon>Chitinibacteraceae</taxon>
        <taxon>Deefgea</taxon>
    </lineage>
</organism>
<dbReference type="EMBL" id="CP054143">
    <property type="protein sequence ID" value="QKJ66121.1"/>
    <property type="molecule type" value="Genomic_DNA"/>
</dbReference>
<dbReference type="Gene3D" id="3.40.50.1820">
    <property type="entry name" value="alpha/beta hydrolase"/>
    <property type="match status" value="1"/>
</dbReference>